<evidence type="ECO:0000256" key="5">
    <source>
        <dbReference type="ARBA" id="ARBA00023014"/>
    </source>
</evidence>
<feature type="binding site" evidence="7">
    <location>
        <position position="128"/>
    </location>
    <ligand>
        <name>[2Fe-2S] cluster</name>
        <dbReference type="ChEBI" id="CHEBI:190135"/>
    </ligand>
</feature>
<dbReference type="EMBL" id="CP016379">
    <property type="protein sequence ID" value="AZR72721.1"/>
    <property type="molecule type" value="Genomic_DNA"/>
</dbReference>
<dbReference type="GO" id="GO:0016491">
    <property type="term" value="F:oxidoreductase activity"/>
    <property type="evidence" value="ECO:0007669"/>
    <property type="project" value="InterPro"/>
</dbReference>
<sequence length="167" mass="18373">MSTFLNQVNWEEINPKLDALIEKYRGDQSALIEVLHRAQEIVGFLPEEVQAKIAEGLNVSMGDVYSVISFYAHFSTKPKGKYHISLCMGTACYVKGAPEIVERLEKELNIKAGDTTDDGMYSLEIVRCLGACGLGPVMTVNGEVYGLLSPDKAVSILKEIKSSEVKK</sequence>
<evidence type="ECO:0000256" key="7">
    <source>
        <dbReference type="PIRSR" id="PIRSR000216-1"/>
    </source>
</evidence>
<dbReference type="RefSeq" id="WP_127016052.1">
    <property type="nucleotide sequence ID" value="NZ_CP016379.1"/>
</dbReference>
<keyword evidence="9" id="KW-1185">Reference proteome</keyword>
<dbReference type="InterPro" id="IPR028431">
    <property type="entry name" value="NADP_DH_HndA-like"/>
</dbReference>
<dbReference type="InterPro" id="IPR041921">
    <property type="entry name" value="NuoE_N"/>
</dbReference>
<organism evidence="8 9">
    <name type="scientific">Anoxybacter fermentans</name>
    <dbReference type="NCBI Taxonomy" id="1323375"/>
    <lineage>
        <taxon>Bacteria</taxon>
        <taxon>Bacillati</taxon>
        <taxon>Bacillota</taxon>
        <taxon>Clostridia</taxon>
        <taxon>Halanaerobiales</taxon>
        <taxon>Anoxybacter</taxon>
    </lineage>
</organism>
<dbReference type="PANTHER" id="PTHR43342">
    <property type="entry name" value="NADH-QUINONE OXIDOREDUCTASE, E SUBUNIT"/>
    <property type="match status" value="1"/>
</dbReference>
<feature type="binding site" evidence="7">
    <location>
        <position position="87"/>
    </location>
    <ligand>
        <name>[2Fe-2S] cluster</name>
        <dbReference type="ChEBI" id="CHEBI:190135"/>
    </ligand>
</feature>
<evidence type="ECO:0000256" key="6">
    <source>
        <dbReference type="ARBA" id="ARBA00034078"/>
    </source>
</evidence>
<dbReference type="GO" id="GO:0046872">
    <property type="term" value="F:metal ion binding"/>
    <property type="evidence" value="ECO:0007669"/>
    <property type="project" value="UniProtKB-KW"/>
</dbReference>
<evidence type="ECO:0000256" key="2">
    <source>
        <dbReference type="ARBA" id="ARBA00022714"/>
    </source>
</evidence>
<dbReference type="Proteomes" id="UP000267250">
    <property type="component" value="Chromosome"/>
</dbReference>
<keyword evidence="5 7" id="KW-0411">Iron-sulfur</keyword>
<dbReference type="CDD" id="cd03064">
    <property type="entry name" value="TRX_Fd_NuoE"/>
    <property type="match status" value="1"/>
</dbReference>
<comment type="cofactor">
    <cofactor evidence="6">
        <name>[2Fe-2S] cluster</name>
        <dbReference type="ChEBI" id="CHEBI:190135"/>
    </cofactor>
</comment>
<dbReference type="InterPro" id="IPR036249">
    <property type="entry name" value="Thioredoxin-like_sf"/>
</dbReference>
<gene>
    <name evidence="8" type="ORF">BBF96_04535</name>
</gene>
<comment type="cofactor">
    <cofactor evidence="7">
        <name>[2Fe-2S] cluster</name>
        <dbReference type="ChEBI" id="CHEBI:190135"/>
    </cofactor>
    <text evidence="7">Binds 1 [2Fe-2S] cluster.</text>
</comment>
<keyword evidence="2 7" id="KW-0001">2Fe-2S</keyword>
<evidence type="ECO:0000256" key="4">
    <source>
        <dbReference type="ARBA" id="ARBA00023004"/>
    </source>
</evidence>
<name>A0A3Q9HPJ4_9FIRM</name>
<keyword evidence="3 7" id="KW-0479">Metal-binding</keyword>
<evidence type="ECO:0000256" key="3">
    <source>
        <dbReference type="ARBA" id="ARBA00022723"/>
    </source>
</evidence>
<dbReference type="Pfam" id="PF01257">
    <property type="entry name" value="2Fe-2S_thioredx"/>
    <property type="match status" value="1"/>
</dbReference>
<protein>
    <submittedName>
        <fullName evidence="8">NADH dehydrogenase</fullName>
    </submittedName>
</protein>
<dbReference type="GO" id="GO:0051537">
    <property type="term" value="F:2 iron, 2 sulfur cluster binding"/>
    <property type="evidence" value="ECO:0007669"/>
    <property type="project" value="UniProtKB-KW"/>
</dbReference>
<evidence type="ECO:0000313" key="8">
    <source>
        <dbReference type="EMBL" id="AZR72721.1"/>
    </source>
</evidence>
<proteinExistence type="inferred from homology"/>
<dbReference type="KEGG" id="aft:BBF96_04535"/>
<evidence type="ECO:0000256" key="1">
    <source>
        <dbReference type="ARBA" id="ARBA00010643"/>
    </source>
</evidence>
<dbReference type="InterPro" id="IPR002023">
    <property type="entry name" value="NuoE-like"/>
</dbReference>
<dbReference type="AlphaFoldDB" id="A0A3Q9HPJ4"/>
<reference evidence="8 9" key="1">
    <citation type="submission" date="2016-07" db="EMBL/GenBank/DDBJ databases">
        <title>Genome and transcriptome analysis of iron-reducing fermentative bacteria Anoxybacter fermentans.</title>
        <authorList>
            <person name="Zeng X."/>
            <person name="Shao Z."/>
        </authorList>
    </citation>
    <scope>NUCLEOTIDE SEQUENCE [LARGE SCALE GENOMIC DNA]</scope>
    <source>
        <strain evidence="8 9">DY22613</strain>
    </source>
</reference>
<dbReference type="PIRSF" id="PIRSF000216">
    <property type="entry name" value="NADH_DH_24kDa"/>
    <property type="match status" value="1"/>
</dbReference>
<dbReference type="Gene3D" id="3.40.30.10">
    <property type="entry name" value="Glutaredoxin"/>
    <property type="match status" value="1"/>
</dbReference>
<accession>A0A3Q9HPJ4</accession>
<dbReference type="InterPro" id="IPR042128">
    <property type="entry name" value="NuoE_dom"/>
</dbReference>
<dbReference type="SUPFAM" id="SSF52833">
    <property type="entry name" value="Thioredoxin-like"/>
    <property type="match status" value="1"/>
</dbReference>
<dbReference type="Gene3D" id="1.10.10.1590">
    <property type="entry name" value="NADH-quinone oxidoreductase subunit E"/>
    <property type="match status" value="1"/>
</dbReference>
<dbReference type="PANTHER" id="PTHR43342:SF2">
    <property type="entry name" value="POTENTIAL NAD-REDUCING HYDROGENASE SUBUNIT"/>
    <property type="match status" value="1"/>
</dbReference>
<evidence type="ECO:0000313" key="9">
    <source>
        <dbReference type="Proteomes" id="UP000267250"/>
    </source>
</evidence>
<dbReference type="OrthoDB" id="9807941at2"/>
<feature type="binding site" evidence="7">
    <location>
        <position position="132"/>
    </location>
    <ligand>
        <name>[2Fe-2S] cluster</name>
        <dbReference type="ChEBI" id="CHEBI:190135"/>
    </ligand>
</feature>
<keyword evidence="4 7" id="KW-0408">Iron</keyword>
<feature type="binding site" evidence="7">
    <location>
        <position position="92"/>
    </location>
    <ligand>
        <name>[2Fe-2S] cluster</name>
        <dbReference type="ChEBI" id="CHEBI:190135"/>
    </ligand>
</feature>
<comment type="similarity">
    <text evidence="1">Belongs to the complex I 24 kDa subunit family.</text>
</comment>